<dbReference type="RefSeq" id="XP_003094095.2">
    <property type="nucleotide sequence ID" value="XM_003094047.2"/>
</dbReference>
<dbReference type="CTD" id="9812232"/>
<dbReference type="GeneID" id="9812232"/>
<dbReference type="Proteomes" id="UP000483820">
    <property type="component" value="Chromosome III"/>
</dbReference>
<name>A0A6A5H5D2_CAERE</name>
<gene>
    <name evidence="1" type="ORF">GCK72_011203</name>
</gene>
<proteinExistence type="predicted"/>
<accession>A0A6A5H5D2</accession>
<dbReference type="AlphaFoldDB" id="A0A6A5H5D2"/>
<dbReference type="EMBL" id="WUAV01000003">
    <property type="protein sequence ID" value="KAF1762938.1"/>
    <property type="molecule type" value="Genomic_DNA"/>
</dbReference>
<evidence type="ECO:0000313" key="1">
    <source>
        <dbReference type="EMBL" id="KAF1762938.1"/>
    </source>
</evidence>
<sequence length="306" mass="35029">MSKQIMTKYWRAIHQQYKGHIPFEMALKTLMEQEYDFCRALDSIEKCLLVLPQRMKAITRGQAILRLCFMFNYEFDPRRMVQLLLPKMAYVESHYLELEPCFIDNVDAEQVVDIRPDDSLQKAVMPKSDYCGFEGDDEIPPVYRAQLRAVQKTKTAENAVAKSSYIYGIDEKEKSMSKEKISSNDAAQSVEYYVPGFSPPPQNDEVQKRLDFSLPKIQAVEATEHVFDIKGKHEEFPKKSEMESQISYTSSDITSSIASCLTATLGPTYGDLNNHSPGRFDKYKGLSAFQPVTNCIQSQYVSEELN</sequence>
<comment type="caution">
    <text evidence="1">The sequence shown here is derived from an EMBL/GenBank/DDBJ whole genome shotgun (WGS) entry which is preliminary data.</text>
</comment>
<protein>
    <submittedName>
        <fullName evidence="1">Uncharacterized protein</fullName>
    </submittedName>
</protein>
<dbReference type="KEGG" id="crq:GCK72_011203"/>
<reference evidence="1 2" key="1">
    <citation type="submission" date="2019-12" db="EMBL/GenBank/DDBJ databases">
        <title>Chromosome-level assembly of the Caenorhabditis remanei genome.</title>
        <authorList>
            <person name="Teterina A.A."/>
            <person name="Willis J.H."/>
            <person name="Phillips P.C."/>
        </authorList>
    </citation>
    <scope>NUCLEOTIDE SEQUENCE [LARGE SCALE GENOMIC DNA]</scope>
    <source>
        <strain evidence="1 2">PX506</strain>
        <tissue evidence="1">Whole organism</tissue>
    </source>
</reference>
<organism evidence="1 2">
    <name type="scientific">Caenorhabditis remanei</name>
    <name type="common">Caenorhabditis vulgaris</name>
    <dbReference type="NCBI Taxonomy" id="31234"/>
    <lineage>
        <taxon>Eukaryota</taxon>
        <taxon>Metazoa</taxon>
        <taxon>Ecdysozoa</taxon>
        <taxon>Nematoda</taxon>
        <taxon>Chromadorea</taxon>
        <taxon>Rhabditida</taxon>
        <taxon>Rhabditina</taxon>
        <taxon>Rhabditomorpha</taxon>
        <taxon>Rhabditoidea</taxon>
        <taxon>Rhabditidae</taxon>
        <taxon>Peloderinae</taxon>
        <taxon>Caenorhabditis</taxon>
    </lineage>
</organism>
<evidence type="ECO:0000313" key="2">
    <source>
        <dbReference type="Proteomes" id="UP000483820"/>
    </source>
</evidence>